<dbReference type="EMBL" id="JAIQCV010000003">
    <property type="protein sequence ID" value="KAH1114294.1"/>
    <property type="molecule type" value="Genomic_DNA"/>
</dbReference>
<reference evidence="1 2" key="1">
    <citation type="journal article" date="2021" name="Plant Biotechnol. J.">
        <title>Multi-omics assisted identification of the key and species-specific regulatory components of drought-tolerant mechanisms in Gossypium stocksii.</title>
        <authorList>
            <person name="Yu D."/>
            <person name="Ke L."/>
            <person name="Zhang D."/>
            <person name="Wu Y."/>
            <person name="Sun Y."/>
            <person name="Mei J."/>
            <person name="Sun J."/>
            <person name="Sun Y."/>
        </authorList>
    </citation>
    <scope>NUCLEOTIDE SEQUENCE [LARGE SCALE GENOMIC DNA]</scope>
    <source>
        <strain evidence="2">cv. E1</strain>
        <tissue evidence="1">Leaf</tissue>
    </source>
</reference>
<evidence type="ECO:0000313" key="2">
    <source>
        <dbReference type="Proteomes" id="UP000828251"/>
    </source>
</evidence>
<organism evidence="1 2">
    <name type="scientific">Gossypium stocksii</name>
    <dbReference type="NCBI Taxonomy" id="47602"/>
    <lineage>
        <taxon>Eukaryota</taxon>
        <taxon>Viridiplantae</taxon>
        <taxon>Streptophyta</taxon>
        <taxon>Embryophyta</taxon>
        <taxon>Tracheophyta</taxon>
        <taxon>Spermatophyta</taxon>
        <taxon>Magnoliopsida</taxon>
        <taxon>eudicotyledons</taxon>
        <taxon>Gunneridae</taxon>
        <taxon>Pentapetalae</taxon>
        <taxon>rosids</taxon>
        <taxon>malvids</taxon>
        <taxon>Malvales</taxon>
        <taxon>Malvaceae</taxon>
        <taxon>Malvoideae</taxon>
        <taxon>Gossypium</taxon>
    </lineage>
</organism>
<keyword evidence="2" id="KW-1185">Reference proteome</keyword>
<dbReference type="Proteomes" id="UP000828251">
    <property type="component" value="Unassembled WGS sequence"/>
</dbReference>
<protein>
    <submittedName>
        <fullName evidence="1">Uncharacterized protein</fullName>
    </submittedName>
</protein>
<comment type="caution">
    <text evidence="1">The sequence shown here is derived from an EMBL/GenBank/DDBJ whole genome shotgun (WGS) entry which is preliminary data.</text>
</comment>
<dbReference type="AlphaFoldDB" id="A0A9D3W6I4"/>
<accession>A0A9D3W6I4</accession>
<proteinExistence type="predicted"/>
<gene>
    <name evidence="1" type="ORF">J1N35_007672</name>
</gene>
<name>A0A9D3W6I4_9ROSI</name>
<evidence type="ECO:0000313" key="1">
    <source>
        <dbReference type="EMBL" id="KAH1114294.1"/>
    </source>
</evidence>
<sequence>MASLPTSGSVNSEPGTEALVELVRKVVEEVLDTKKLKKLGKCFKQGAWSVRRGRILVRKGQSLVQ</sequence>